<name>A0ABP1Q0A3_9HEXA</name>
<comment type="caution">
    <text evidence="2">The sequence shown here is derived from an EMBL/GenBank/DDBJ whole genome shotgun (WGS) entry which is preliminary data.</text>
</comment>
<protein>
    <submittedName>
        <fullName evidence="2">Uncharacterized protein</fullName>
    </submittedName>
</protein>
<feature type="chain" id="PRO_5047397016" evidence="1">
    <location>
        <begin position="20"/>
        <end position="138"/>
    </location>
</feature>
<keyword evidence="3" id="KW-1185">Reference proteome</keyword>
<gene>
    <name evidence="2" type="ORF">ODALV1_LOCUS5808</name>
</gene>
<keyword evidence="1" id="KW-0732">Signal</keyword>
<dbReference type="Proteomes" id="UP001642540">
    <property type="component" value="Unassembled WGS sequence"/>
</dbReference>
<proteinExistence type="predicted"/>
<evidence type="ECO:0000313" key="3">
    <source>
        <dbReference type="Proteomes" id="UP001642540"/>
    </source>
</evidence>
<evidence type="ECO:0000313" key="2">
    <source>
        <dbReference type="EMBL" id="CAL8084491.1"/>
    </source>
</evidence>
<dbReference type="EMBL" id="CAXLJM020000018">
    <property type="protein sequence ID" value="CAL8084491.1"/>
    <property type="molecule type" value="Genomic_DNA"/>
</dbReference>
<accession>A0ABP1Q0A3</accession>
<sequence>MQKSLLLLFIATYVAMCCARSAKSKPLSVFHVSDEDLSKNLIDEKHAALMTNEVQVAAPLVKPEEMKQLTESEEVKEDVGEEEVDDSESIEYVNDQAVENVAPSSKFINLEKPPSSPLEYVLDLLYGFCSWVYAKLFA</sequence>
<organism evidence="2 3">
    <name type="scientific">Orchesella dallaii</name>
    <dbReference type="NCBI Taxonomy" id="48710"/>
    <lineage>
        <taxon>Eukaryota</taxon>
        <taxon>Metazoa</taxon>
        <taxon>Ecdysozoa</taxon>
        <taxon>Arthropoda</taxon>
        <taxon>Hexapoda</taxon>
        <taxon>Collembola</taxon>
        <taxon>Entomobryomorpha</taxon>
        <taxon>Entomobryoidea</taxon>
        <taxon>Orchesellidae</taxon>
        <taxon>Orchesellinae</taxon>
        <taxon>Orchesella</taxon>
    </lineage>
</organism>
<feature type="signal peptide" evidence="1">
    <location>
        <begin position="1"/>
        <end position="19"/>
    </location>
</feature>
<reference evidence="2 3" key="1">
    <citation type="submission" date="2024-08" db="EMBL/GenBank/DDBJ databases">
        <authorList>
            <person name="Cucini C."/>
            <person name="Frati F."/>
        </authorList>
    </citation>
    <scope>NUCLEOTIDE SEQUENCE [LARGE SCALE GENOMIC DNA]</scope>
</reference>
<evidence type="ECO:0000256" key="1">
    <source>
        <dbReference type="SAM" id="SignalP"/>
    </source>
</evidence>